<dbReference type="AlphaFoldDB" id="A0A090R897"/>
<reference evidence="1 2" key="1">
    <citation type="journal article" date="2014" name="Genome Announc.">
        <title>Draft Genome Sequences of Two Vibrionaceae Species, Vibrio ponticus C121 and Photobacterium aphoticum C119, Isolated as Coral Reef Microbiota.</title>
        <authorList>
            <person name="Al-saari N."/>
            <person name="Meirelles P.M."/>
            <person name="Mino S."/>
            <person name="Suda W."/>
            <person name="Oshima K."/>
            <person name="Hattori M."/>
            <person name="Ohkuma M."/>
            <person name="Thompson F.L."/>
            <person name="Gomez-Gil B."/>
            <person name="Sawabe T."/>
            <person name="Sawabe T."/>
        </authorList>
    </citation>
    <scope>NUCLEOTIDE SEQUENCE [LARGE SCALE GENOMIC DNA]</scope>
    <source>
        <strain evidence="1 2">JCM 19237</strain>
    </source>
</reference>
<proteinExistence type="predicted"/>
<dbReference type="Proteomes" id="UP000029227">
    <property type="component" value="Unassembled WGS sequence"/>
</dbReference>
<name>A0A090R897_9GAMM</name>
<evidence type="ECO:0000313" key="1">
    <source>
        <dbReference type="EMBL" id="GAL03837.1"/>
    </source>
</evidence>
<protein>
    <submittedName>
        <fullName evidence="1">Uncharacterized protein</fullName>
    </submittedName>
</protein>
<accession>A0A090R897</accession>
<dbReference type="EMBL" id="BBMN01000002">
    <property type="protein sequence ID" value="GAL03837.1"/>
    <property type="molecule type" value="Genomic_DNA"/>
</dbReference>
<organism evidence="1 2">
    <name type="scientific">Photobacterium aphoticum</name>
    <dbReference type="NCBI Taxonomy" id="754436"/>
    <lineage>
        <taxon>Bacteria</taxon>
        <taxon>Pseudomonadati</taxon>
        <taxon>Pseudomonadota</taxon>
        <taxon>Gammaproteobacteria</taxon>
        <taxon>Vibrionales</taxon>
        <taxon>Vibrionaceae</taxon>
        <taxon>Photobacterium</taxon>
    </lineage>
</organism>
<gene>
    <name evidence="1" type="ORF">JCM19237_6731</name>
</gene>
<evidence type="ECO:0000313" key="2">
    <source>
        <dbReference type="Proteomes" id="UP000029227"/>
    </source>
</evidence>
<comment type="caution">
    <text evidence="1">The sequence shown here is derived from an EMBL/GenBank/DDBJ whole genome shotgun (WGS) entry which is preliminary data.</text>
</comment>
<sequence length="59" mass="6737">MNKDKPNYEGGLSGNQMMDTYSLDSGWAIERYEYEATALKALIDAEHVKITNLHEFVNN</sequence>